<comment type="caution">
    <text evidence="5">The sequence shown here is derived from an EMBL/GenBank/DDBJ whole genome shotgun (WGS) entry which is preliminary data.</text>
</comment>
<evidence type="ECO:0000313" key="5">
    <source>
        <dbReference type="EMBL" id="MFC3154858.1"/>
    </source>
</evidence>
<keyword evidence="2" id="KW-1133">Transmembrane helix</keyword>
<evidence type="ECO:0000256" key="3">
    <source>
        <dbReference type="SAM" id="SignalP"/>
    </source>
</evidence>
<dbReference type="Pfam" id="PF25607">
    <property type="entry name" value="DUF7939"/>
    <property type="match status" value="1"/>
</dbReference>
<evidence type="ECO:0000256" key="1">
    <source>
        <dbReference type="SAM" id="MobiDB-lite"/>
    </source>
</evidence>
<dbReference type="Pfam" id="PF13584">
    <property type="entry name" value="BatD"/>
    <property type="match status" value="2"/>
</dbReference>
<dbReference type="PANTHER" id="PTHR40940">
    <property type="entry name" value="PROTEIN BATD-RELATED"/>
    <property type="match status" value="1"/>
</dbReference>
<dbReference type="InterPro" id="IPR025738">
    <property type="entry name" value="BatD"/>
</dbReference>
<protein>
    <submittedName>
        <fullName evidence="5">BatD family protein</fullName>
    </submittedName>
</protein>
<dbReference type="RefSeq" id="WP_382415305.1">
    <property type="nucleotide sequence ID" value="NZ_AP031500.1"/>
</dbReference>
<dbReference type="InterPro" id="IPR057699">
    <property type="entry name" value="DUF7939"/>
</dbReference>
<feature type="transmembrane region" description="Helical" evidence="2">
    <location>
        <begin position="430"/>
        <end position="450"/>
    </location>
</feature>
<accession>A0ABV7HQ62</accession>
<feature type="region of interest" description="Disordered" evidence="1">
    <location>
        <begin position="388"/>
        <end position="415"/>
    </location>
</feature>
<keyword evidence="6" id="KW-1185">Reference proteome</keyword>
<dbReference type="PANTHER" id="PTHR40940:SF1">
    <property type="entry name" value="PROTEIN BATD"/>
    <property type="match status" value="1"/>
</dbReference>
<dbReference type="EMBL" id="JBHRTL010000006">
    <property type="protein sequence ID" value="MFC3154858.1"/>
    <property type="molecule type" value="Genomic_DNA"/>
</dbReference>
<evidence type="ECO:0000256" key="2">
    <source>
        <dbReference type="SAM" id="Phobius"/>
    </source>
</evidence>
<evidence type="ECO:0000313" key="6">
    <source>
        <dbReference type="Proteomes" id="UP001595548"/>
    </source>
</evidence>
<feature type="signal peptide" evidence="3">
    <location>
        <begin position="1"/>
        <end position="31"/>
    </location>
</feature>
<reference evidence="6" key="1">
    <citation type="journal article" date="2019" name="Int. J. Syst. Evol. Microbiol.">
        <title>The Global Catalogue of Microorganisms (GCM) 10K type strain sequencing project: providing services to taxonomists for standard genome sequencing and annotation.</title>
        <authorList>
            <consortium name="The Broad Institute Genomics Platform"/>
            <consortium name="The Broad Institute Genome Sequencing Center for Infectious Disease"/>
            <person name="Wu L."/>
            <person name="Ma J."/>
        </authorList>
    </citation>
    <scope>NUCLEOTIDE SEQUENCE [LARGE SCALE GENOMIC DNA]</scope>
    <source>
        <strain evidence="6">KCTC 52141</strain>
    </source>
</reference>
<evidence type="ECO:0000259" key="4">
    <source>
        <dbReference type="Pfam" id="PF25607"/>
    </source>
</evidence>
<keyword evidence="3" id="KW-0732">Signal</keyword>
<gene>
    <name evidence="5" type="ORF">ACFOEB_06540</name>
</gene>
<dbReference type="Proteomes" id="UP001595548">
    <property type="component" value="Unassembled WGS sequence"/>
</dbReference>
<sequence length="570" mass="62344">MIQPLVLSANFLRLLVLLAVCVAGISISAEAASATLSAEADRTQININDQLNVKFRLRGGSQNSEPDFSPVQEDFEILSTYRTQRSTNINGKHDAFFEWTLTLAPKRRGELIIPSIRTGSAQSESIAISVSDAPENPAAAGAELFMTLEPNKSSVYVQEQVLLNAKIYSRQNFDAQEIQDFTLDDALIEAIAENKYVTEVGGTPYAVYELTFALYPQKSGTLTLPSLDYAVRLRSRRQSILSFGGGDVRRGRSSPTELEVKPIPAANGNGPWLPASSISLTQHFSHDTESLTAGEPITRSITLKAEGLHPSQLPPIATPDVAGFSTYADKPQTQERRSETGLSSERTDTIAMVPSEAGRKTLPPIELKWFNTTTGEFETARLPATQTKTAMPVGGNTPAAAATPPKPTATSLSGAPQTATGYQYGAVSRYLIISQAITLILLVIVTALYLRARSSQPQQIKSSDKQDHNLWRAIKKAGAKHDLPELRSALLRWAQMHYSQPISRLERIAGFATNAEHEEELLRQLRALDQAIYRPNNSEFDPGKLLPLIQQLRVQKRDASNSPLAPLYPS</sequence>
<name>A0ABV7HQ62_9GAMM</name>
<feature type="domain" description="DUF7939" evidence="4">
    <location>
        <begin position="468"/>
        <end position="555"/>
    </location>
</feature>
<proteinExistence type="predicted"/>
<organism evidence="5 6">
    <name type="scientific">Gilvimarinus japonicus</name>
    <dbReference type="NCBI Taxonomy" id="1796469"/>
    <lineage>
        <taxon>Bacteria</taxon>
        <taxon>Pseudomonadati</taxon>
        <taxon>Pseudomonadota</taxon>
        <taxon>Gammaproteobacteria</taxon>
        <taxon>Cellvibrionales</taxon>
        <taxon>Cellvibrionaceae</taxon>
        <taxon>Gilvimarinus</taxon>
    </lineage>
</organism>
<feature type="region of interest" description="Disordered" evidence="1">
    <location>
        <begin position="326"/>
        <end position="346"/>
    </location>
</feature>
<keyword evidence="2" id="KW-0812">Transmembrane</keyword>
<keyword evidence="2" id="KW-0472">Membrane</keyword>
<feature type="region of interest" description="Disordered" evidence="1">
    <location>
        <begin position="244"/>
        <end position="265"/>
    </location>
</feature>
<feature type="chain" id="PRO_5046319925" evidence="3">
    <location>
        <begin position="32"/>
        <end position="570"/>
    </location>
</feature>